<dbReference type="Proteomes" id="UP001392437">
    <property type="component" value="Unassembled WGS sequence"/>
</dbReference>
<dbReference type="EMBL" id="JAQQWP010000003">
    <property type="protein sequence ID" value="KAK8124067.1"/>
    <property type="molecule type" value="Genomic_DNA"/>
</dbReference>
<name>A0AAW0R5C1_9PEZI</name>
<protein>
    <submittedName>
        <fullName evidence="2">Uncharacterized protein</fullName>
    </submittedName>
</protein>
<feature type="compositionally biased region" description="Polar residues" evidence="1">
    <location>
        <begin position="30"/>
        <end position="40"/>
    </location>
</feature>
<comment type="caution">
    <text evidence="2">The sequence shown here is derived from an EMBL/GenBank/DDBJ whole genome shotgun (WGS) entry which is preliminary data.</text>
</comment>
<organism evidence="2 3">
    <name type="scientific">Apiospora kogelbergensis</name>
    <dbReference type="NCBI Taxonomy" id="1337665"/>
    <lineage>
        <taxon>Eukaryota</taxon>
        <taxon>Fungi</taxon>
        <taxon>Dikarya</taxon>
        <taxon>Ascomycota</taxon>
        <taxon>Pezizomycotina</taxon>
        <taxon>Sordariomycetes</taxon>
        <taxon>Xylariomycetidae</taxon>
        <taxon>Amphisphaeriales</taxon>
        <taxon>Apiosporaceae</taxon>
        <taxon>Apiospora</taxon>
    </lineage>
</organism>
<evidence type="ECO:0000313" key="2">
    <source>
        <dbReference type="EMBL" id="KAK8124067.1"/>
    </source>
</evidence>
<feature type="region of interest" description="Disordered" evidence="1">
    <location>
        <begin position="27"/>
        <end position="63"/>
    </location>
</feature>
<sequence>MGQSLKKQSQDGADRYNDRVSRSLIAPNAAQVTARTTDQETPIVHDVTSSTIDRMHESPTGEDYDLTRALRSPYVQSSSGENEFDLPHSTISESNDILSLACAFLELVDWFLDDLKGVDFNRQRSEGHDTVESDDAWFSVGHGHDALQIAYIRLDLSQLLEHLRTPNDEFAFEFLDVNDPKELADVNELLLEELNKHKLKGATDIEHFRQRHIEPCKVESCGSNGNGPFGHLEAPADGSLSMITPSMKRPYVSNGTSIARPSRKRLRMDHAVAYGCPYRKRDPLVFNVRDFPSCALTKFPSIPMVKRHVLKDHQNAAASGKITDQLCHHGVEATMRKAREAEIGQRLRSRRANDQVLDWDSLWNVLFPADMGIPIGEYEPVIEHHEVNQTLSDSACQGKDLVLRKMNGILSCTSTLDLEAQADDLWDTVKTYIQENVHSNSLHSLPVMNSNPSSKIATGLQSNRTMAAGILRQYNDSTSGVSIRRLAPRPTELPGRAQTSHYIPGPESVPFLLSNGPSSASMFPSLAHSTPTGVGDASMHDICSDEYPKLDDGFLEPILNEFDWTAGNSGFDFELDFHIDTTSDNITSLDD</sequence>
<accession>A0AAW0R5C1</accession>
<dbReference type="AlphaFoldDB" id="A0AAW0R5C1"/>
<keyword evidence="3" id="KW-1185">Reference proteome</keyword>
<evidence type="ECO:0000256" key="1">
    <source>
        <dbReference type="SAM" id="MobiDB-lite"/>
    </source>
</evidence>
<reference evidence="2 3" key="1">
    <citation type="submission" date="2023-01" db="EMBL/GenBank/DDBJ databases">
        <title>Analysis of 21 Apiospora genomes using comparative genomics revels a genus with tremendous synthesis potential of carbohydrate active enzymes and secondary metabolites.</title>
        <authorList>
            <person name="Sorensen T."/>
        </authorList>
    </citation>
    <scope>NUCLEOTIDE SEQUENCE [LARGE SCALE GENOMIC DNA]</scope>
    <source>
        <strain evidence="2 3">CBS 117206</strain>
    </source>
</reference>
<gene>
    <name evidence="2" type="ORF">PG999_003985</name>
</gene>
<proteinExistence type="predicted"/>
<evidence type="ECO:0000313" key="3">
    <source>
        <dbReference type="Proteomes" id="UP001392437"/>
    </source>
</evidence>